<keyword evidence="2" id="KW-0175">Coiled coil</keyword>
<feature type="region of interest" description="Disordered" evidence="3">
    <location>
        <begin position="1456"/>
        <end position="1518"/>
    </location>
</feature>
<protein>
    <recommendedName>
        <fullName evidence="4">CCHC-type domain-containing protein</fullName>
    </recommendedName>
</protein>
<dbReference type="GO" id="GO:0008270">
    <property type="term" value="F:zinc ion binding"/>
    <property type="evidence" value="ECO:0007669"/>
    <property type="project" value="UniProtKB-KW"/>
</dbReference>
<feature type="compositionally biased region" description="Low complexity" evidence="3">
    <location>
        <begin position="1503"/>
        <end position="1516"/>
    </location>
</feature>
<feature type="compositionally biased region" description="Pro residues" evidence="3">
    <location>
        <begin position="1480"/>
        <end position="1492"/>
    </location>
</feature>
<accession>A0A6L2L935</accession>
<feature type="domain" description="CCHC-type" evidence="4">
    <location>
        <begin position="168"/>
        <end position="183"/>
    </location>
</feature>
<dbReference type="GO" id="GO:0003676">
    <property type="term" value="F:nucleic acid binding"/>
    <property type="evidence" value="ECO:0007669"/>
    <property type="project" value="InterPro"/>
</dbReference>
<dbReference type="InterPro" id="IPR036875">
    <property type="entry name" value="Znf_CCHC_sf"/>
</dbReference>
<sequence>MDSQSAPVVSAAKLPILNPNEFDLWKIRIEQYFLMTYYSLWEVIINGDSVISRVAVDGVAQPVTVLTAEQKLARKNELKARGTLLMALPNKHQLKFNSHKDAKTLMEAIEKRFGGNTETKKVQKTILKQHQSTNPQLDNEDLKQIDTRRNLGDNRVTTMGFDMSKVECYNCHRKGHFARECRSPKDTKRTGGAEPHRRTTPVETSTSNALVSQCDGIGSYDWSYQVEEDPTNFALMAILSSSSSSDNETTLESVESRLVMYKQNESIFQENIIVLKNEVEARDNFILTLKQKLQQAKTKRDDLKLKFEKFQSSSKCLTELIASQTNNKHDLGYLSSEDDYESVSPTYPSDRLSPSGGYHVVPLPITGNFMPPKPDLVFNTVPLAVESDHLAFNVQVSPAKPAQAMSHTTVSMAHIIEDWVSNSEDEYEPNNLQSVFVQLIEVPILAATPKLTIQTSSSGKRKNRKTYFMCRSVDNLIKDYNFHVKPQTKPTPRNSTHMGCNKQYASFTKKYPQKPKVPTAVLPKSKPVSVTVVRQLSVVVPKIMKSRPRPAHPLNRMSNPSIRRYKTHNQFSKTSNSSLKVTAAKVSVVSAINGKKGKWGNPQYTLKDKGVIDSGCSRHIIGNMSYLSDFQELNGGYVAFGGNPKGGKISDFKLPDESHVLLRVPRENNMYNVNLKDIVPSGDLTCLFAKATIDESNLKVDEGFLVGYSVNSKTFRVFNSRTRIIQETLHVNFLEDKPNFAGTGPTWLFDIDSLTKTMNYQPVSAENQTNPNAGFQDTFDADKAGKEANLQYMLFPVWSTGSLNPQNKDGDTAFAEKEHDAEKPEFAVNLSPSRSALSREKYDMTKKKDKGKSHVECFSEYRDLNAVFEDFSEDNSNDISAASPIVPTAGQHDSNSTNPISAAGHIVNAVGHNYSNSTNPISAAGPLNFNSSPTHGQSSLRDTYQPPDMVEMEDIDYSDHENVGAEADFNNLENSITVSPIPTTRIHNAHPLSQIIGNMSSTTQTRSMAKITRDQGRISQILNEDFHTCMFACFLSQEEPKRVHQALKDRSWIEAMHEELLQFKMQKDERGIVVRNKAILLAQGHTQEEGIDYEEVFTSVARIEAIRLFLAYASFIGFMVYQMDIKSAFLYGTIEEEVYVCQPPGFEDSDHPDKVYKVVKAVYGLHQAPRAWYETLATYLLENGFHRGQLDQTLFIKKQKGDILLVQIYVDDIIFGKSASTPIDTEKPLLKDPDGEDVDVHMYRSMIGSLMYLTSSRPNIMFAQTVVATLSTEAEYVAGASCCAQVLWIQNQMLDYGKFDASEGFYQIIDFINGSYITYDLTVNPTIYVSCIKQFWRTVAVKSSNDVTRLQALVDKKRVVVIEAAIRDALHLDDAEGVDCLPNEEIFIELSHMGYEKPTTKLTFYKDFFSSQWKFLIHIILQSMSAKRTSWNEFSSAMASDVICLSTVTIRVMKKKGNADTTAKESETTVLEDAANDQPIPSPTPLTLPPQQPQDVPSTSRAQSPPLQPLSNSSSNTGCSFPYEFASRSTRCLRLRKVGTSQRVDTSDDTLMEDVSNQGREIDKDEDAVKETEEIKEYTSDTQVEGRQADIYHIDMDHAAKVLSMQEDESEVQEAVEVVTTAKLIIEVVAVVNEIVSAAAVIPSVVPETISAAAIPTVTTPSIKVAAPVKAAVPSTRRKKGVVIRDLEEELSVKTPTETASKDKGKCILVEEPKPIKKKQQVELDEAYARKLQEEFNQDIDWEAAINHVKQRAKEEPFIQRYQIEEEESRAIASINETPAQKAAKRRKLIKEAKEAESIKQHLQIVPDEDDDVFIEATPLARKFPIVDYQMMFKKPDRQDNVWRNQSTVHGQALVKSWKLLTSCGVHIISFNTTQITLLVERRFPLTKFTLEQMLNAIRLQVEEESEMSLKLIRFTRQQLQEAQHN</sequence>
<evidence type="ECO:0000259" key="4">
    <source>
        <dbReference type="PROSITE" id="PS50158"/>
    </source>
</evidence>
<dbReference type="Pfam" id="PF07727">
    <property type="entry name" value="RVT_2"/>
    <property type="match status" value="1"/>
</dbReference>
<dbReference type="InterPro" id="IPR043502">
    <property type="entry name" value="DNA/RNA_pol_sf"/>
</dbReference>
<reference evidence="5" key="1">
    <citation type="journal article" date="2019" name="Sci. Rep.">
        <title>Draft genome of Tanacetum cinerariifolium, the natural source of mosquito coil.</title>
        <authorList>
            <person name="Yamashiro T."/>
            <person name="Shiraishi A."/>
            <person name="Satake H."/>
            <person name="Nakayama K."/>
        </authorList>
    </citation>
    <scope>NUCLEOTIDE SEQUENCE</scope>
</reference>
<comment type="caution">
    <text evidence="5">The sequence shown here is derived from an EMBL/GenBank/DDBJ whole genome shotgun (WGS) entry which is preliminary data.</text>
</comment>
<dbReference type="SUPFAM" id="SSF57756">
    <property type="entry name" value="Retrovirus zinc finger-like domains"/>
    <property type="match status" value="1"/>
</dbReference>
<keyword evidence="1" id="KW-0862">Zinc</keyword>
<evidence type="ECO:0000256" key="1">
    <source>
        <dbReference type="PROSITE-ProRule" id="PRU00047"/>
    </source>
</evidence>
<dbReference type="PROSITE" id="PS50158">
    <property type="entry name" value="ZF_CCHC"/>
    <property type="match status" value="1"/>
</dbReference>
<keyword evidence="1" id="KW-0863">Zinc-finger</keyword>
<evidence type="ECO:0000313" key="5">
    <source>
        <dbReference type="EMBL" id="GEU58333.1"/>
    </source>
</evidence>
<dbReference type="SUPFAM" id="SSF56672">
    <property type="entry name" value="DNA/RNA polymerases"/>
    <property type="match status" value="1"/>
</dbReference>
<evidence type="ECO:0000256" key="2">
    <source>
        <dbReference type="SAM" id="Coils"/>
    </source>
</evidence>
<dbReference type="PANTHER" id="PTHR11439">
    <property type="entry name" value="GAG-POL-RELATED RETROTRANSPOSON"/>
    <property type="match status" value="1"/>
</dbReference>
<dbReference type="PANTHER" id="PTHR11439:SF509">
    <property type="entry name" value="RNA-DIRECTED DNA POLYMERASE"/>
    <property type="match status" value="1"/>
</dbReference>
<feature type="region of interest" description="Disordered" evidence="3">
    <location>
        <begin position="182"/>
        <end position="208"/>
    </location>
</feature>
<feature type="compositionally biased region" description="Basic and acidic residues" evidence="3">
    <location>
        <begin position="182"/>
        <end position="197"/>
    </location>
</feature>
<gene>
    <name evidence="5" type="ORF">Tci_030311</name>
</gene>
<proteinExistence type="predicted"/>
<dbReference type="Gene3D" id="4.10.60.10">
    <property type="entry name" value="Zinc finger, CCHC-type"/>
    <property type="match status" value="1"/>
</dbReference>
<feature type="coiled-coil region" evidence="2">
    <location>
        <begin position="286"/>
        <end position="313"/>
    </location>
</feature>
<keyword evidence="1" id="KW-0479">Metal-binding</keyword>
<dbReference type="SMART" id="SM00343">
    <property type="entry name" value="ZnF_C2HC"/>
    <property type="match status" value="1"/>
</dbReference>
<name>A0A6L2L935_TANCI</name>
<evidence type="ECO:0000256" key="3">
    <source>
        <dbReference type="SAM" id="MobiDB-lite"/>
    </source>
</evidence>
<dbReference type="InterPro" id="IPR013103">
    <property type="entry name" value="RVT_2"/>
</dbReference>
<dbReference type="EMBL" id="BKCJ010003984">
    <property type="protein sequence ID" value="GEU58333.1"/>
    <property type="molecule type" value="Genomic_DNA"/>
</dbReference>
<dbReference type="InterPro" id="IPR001878">
    <property type="entry name" value="Znf_CCHC"/>
</dbReference>
<organism evidence="5">
    <name type="scientific">Tanacetum cinerariifolium</name>
    <name type="common">Dalmatian daisy</name>
    <name type="synonym">Chrysanthemum cinerariifolium</name>
    <dbReference type="NCBI Taxonomy" id="118510"/>
    <lineage>
        <taxon>Eukaryota</taxon>
        <taxon>Viridiplantae</taxon>
        <taxon>Streptophyta</taxon>
        <taxon>Embryophyta</taxon>
        <taxon>Tracheophyta</taxon>
        <taxon>Spermatophyta</taxon>
        <taxon>Magnoliopsida</taxon>
        <taxon>eudicotyledons</taxon>
        <taxon>Gunneridae</taxon>
        <taxon>Pentapetalae</taxon>
        <taxon>asterids</taxon>
        <taxon>campanulids</taxon>
        <taxon>Asterales</taxon>
        <taxon>Asteraceae</taxon>
        <taxon>Asteroideae</taxon>
        <taxon>Anthemideae</taxon>
        <taxon>Anthemidinae</taxon>
        <taxon>Tanacetum</taxon>
    </lineage>
</organism>